<keyword evidence="5 9" id="KW-0997">Cell inner membrane</keyword>
<comment type="subcellular location">
    <subcellularLocation>
        <location evidence="1 9">Cell inner membrane</location>
        <topology evidence="1 9">Single-pass membrane protein</topology>
    </subcellularLocation>
</comment>
<keyword evidence="4 9" id="KW-1003">Cell membrane</keyword>
<feature type="coiled-coil region" evidence="10">
    <location>
        <begin position="243"/>
        <end position="306"/>
    </location>
</feature>
<keyword evidence="10" id="KW-0175">Coiled coil</keyword>
<gene>
    <name evidence="13" type="ORF">GJ654_12965</name>
</gene>
<organism evidence="13 14">
    <name type="scientific">Rhodoblastus acidophilus</name>
    <name type="common">Rhodopseudomonas acidophila</name>
    <dbReference type="NCBI Taxonomy" id="1074"/>
    <lineage>
        <taxon>Bacteria</taxon>
        <taxon>Pseudomonadati</taxon>
        <taxon>Pseudomonadota</taxon>
        <taxon>Alphaproteobacteria</taxon>
        <taxon>Hyphomicrobiales</taxon>
        <taxon>Rhodoblastaceae</taxon>
        <taxon>Rhodoblastus</taxon>
    </lineage>
</organism>
<dbReference type="GO" id="GO:0015031">
    <property type="term" value="P:protein transport"/>
    <property type="evidence" value="ECO:0007669"/>
    <property type="project" value="InterPro"/>
</dbReference>
<keyword evidence="3 9" id="KW-0813">Transport</keyword>
<evidence type="ECO:0000256" key="8">
    <source>
        <dbReference type="ARBA" id="ARBA00023136"/>
    </source>
</evidence>
<sequence>MAISRPRPPIAPPQEERALSKNALATVRSFQSEIAAIREAPEPLAARMTVHMLAAMIVAFVAVLFLFRIDRVVSSTDGKVTVSSTLNVFQALDTAIIKSINVRAGDLVKKGQVLATLDPTFAAADVTQLSQQIASLNPLILRTEAELAGKVPVFPPTSDPTEAKYNELQKSLYTQRMAQYTAQINSFKEKDNQIQATIAKTRGDMTRIKERVEIAGKIEDMRSKLLASGAGSLLNQLTSKDQRVEQMRTLENLTNSLKEAEAQLSSVRADREAFIQQWSGQISQDLVTARNNRDSARAQLDKAQRHQDLVQIVAGEDSIILTVAKLSVGSVLNQGAEFITAMPVGVPVQAEVTVPTRDIGFIRVGDPTSLRVDAFDYVEHGYAEGRVKWISEGAFTLKDDTNQPVDPYYRVGVSIDSFKFFNVPENFRLMPGMTLTADIKVGSRSAGVYLLEGLARRITKAMREP</sequence>
<feature type="domain" description="AprE-like long alpha-helical hairpin" evidence="11">
    <location>
        <begin position="122"/>
        <end position="304"/>
    </location>
</feature>
<protein>
    <recommendedName>
        <fullName evidence="9">Membrane fusion protein (MFP) family protein</fullName>
    </recommendedName>
</protein>
<evidence type="ECO:0000259" key="12">
    <source>
        <dbReference type="Pfam" id="PF26002"/>
    </source>
</evidence>
<evidence type="ECO:0000256" key="10">
    <source>
        <dbReference type="SAM" id="Coils"/>
    </source>
</evidence>
<comment type="similarity">
    <text evidence="2 9">Belongs to the membrane fusion protein (MFP) (TC 8.A.1) family.</text>
</comment>
<evidence type="ECO:0000313" key="14">
    <source>
        <dbReference type="Proteomes" id="UP000439113"/>
    </source>
</evidence>
<dbReference type="OrthoDB" id="9810980at2"/>
<evidence type="ECO:0000256" key="3">
    <source>
        <dbReference type="ARBA" id="ARBA00022448"/>
    </source>
</evidence>
<dbReference type="Pfam" id="PF26002">
    <property type="entry name" value="Beta-barrel_AprE"/>
    <property type="match status" value="1"/>
</dbReference>
<dbReference type="InterPro" id="IPR058781">
    <property type="entry name" value="HH_AprE-like"/>
</dbReference>
<evidence type="ECO:0000313" key="13">
    <source>
        <dbReference type="EMBL" id="MTV31897.1"/>
    </source>
</evidence>
<dbReference type="GO" id="GO:0005886">
    <property type="term" value="C:plasma membrane"/>
    <property type="evidence" value="ECO:0007669"/>
    <property type="project" value="UniProtKB-SubCell"/>
</dbReference>
<dbReference type="EMBL" id="WNKS01000011">
    <property type="protein sequence ID" value="MTV31897.1"/>
    <property type="molecule type" value="Genomic_DNA"/>
</dbReference>
<comment type="caution">
    <text evidence="13">The sequence shown here is derived from an EMBL/GenBank/DDBJ whole genome shotgun (WGS) entry which is preliminary data.</text>
</comment>
<dbReference type="Gene3D" id="2.40.50.100">
    <property type="match status" value="1"/>
</dbReference>
<accession>A0A6N8DNB4</accession>
<keyword evidence="6 9" id="KW-0812">Transmembrane</keyword>
<evidence type="ECO:0000256" key="2">
    <source>
        <dbReference type="ARBA" id="ARBA00009477"/>
    </source>
</evidence>
<dbReference type="InterPro" id="IPR058982">
    <property type="entry name" value="Beta-barrel_AprE"/>
</dbReference>
<dbReference type="PANTHER" id="PTHR30386">
    <property type="entry name" value="MEMBRANE FUSION SUBUNIT OF EMRAB-TOLC MULTIDRUG EFFLUX PUMP"/>
    <property type="match status" value="1"/>
</dbReference>
<feature type="transmembrane region" description="Helical" evidence="9">
    <location>
        <begin position="48"/>
        <end position="67"/>
    </location>
</feature>
<dbReference type="Gene3D" id="2.40.30.170">
    <property type="match status" value="1"/>
</dbReference>
<dbReference type="Pfam" id="PF25994">
    <property type="entry name" value="HH_AprE"/>
    <property type="match status" value="1"/>
</dbReference>
<evidence type="ECO:0000259" key="11">
    <source>
        <dbReference type="Pfam" id="PF25994"/>
    </source>
</evidence>
<keyword evidence="8 9" id="KW-0472">Membrane</keyword>
<dbReference type="PRINTS" id="PR01490">
    <property type="entry name" value="RTXTOXIND"/>
</dbReference>
<dbReference type="Proteomes" id="UP000439113">
    <property type="component" value="Unassembled WGS sequence"/>
</dbReference>
<feature type="domain" description="AprE-like beta-barrel" evidence="12">
    <location>
        <begin position="350"/>
        <end position="442"/>
    </location>
</feature>
<evidence type="ECO:0000256" key="9">
    <source>
        <dbReference type="RuleBase" id="RU365093"/>
    </source>
</evidence>
<evidence type="ECO:0000256" key="7">
    <source>
        <dbReference type="ARBA" id="ARBA00022989"/>
    </source>
</evidence>
<keyword evidence="7 9" id="KW-1133">Transmembrane helix</keyword>
<evidence type="ECO:0000256" key="4">
    <source>
        <dbReference type="ARBA" id="ARBA00022475"/>
    </source>
</evidence>
<name>A0A6N8DNB4_RHOAC</name>
<reference evidence="13 14" key="1">
    <citation type="submission" date="2019-11" db="EMBL/GenBank/DDBJ databases">
        <title>Whole-genome sequence of a Rhodoblastus acidophilus DSM 142.</title>
        <authorList>
            <person name="Kyndt J.A."/>
            <person name="Meyer T.E."/>
        </authorList>
    </citation>
    <scope>NUCLEOTIDE SEQUENCE [LARGE SCALE GENOMIC DNA]</scope>
    <source>
        <strain evidence="13 14">DSM 142</strain>
    </source>
</reference>
<evidence type="ECO:0000256" key="5">
    <source>
        <dbReference type="ARBA" id="ARBA00022519"/>
    </source>
</evidence>
<dbReference type="AlphaFoldDB" id="A0A6N8DNB4"/>
<proteinExistence type="inferred from homology"/>
<evidence type="ECO:0000256" key="1">
    <source>
        <dbReference type="ARBA" id="ARBA00004377"/>
    </source>
</evidence>
<dbReference type="InterPro" id="IPR010129">
    <property type="entry name" value="T1SS_HlyD"/>
</dbReference>
<dbReference type="InterPro" id="IPR050739">
    <property type="entry name" value="MFP"/>
</dbReference>
<dbReference type="NCBIfam" id="TIGR01843">
    <property type="entry name" value="type_I_hlyD"/>
    <property type="match status" value="1"/>
</dbReference>
<dbReference type="PANTHER" id="PTHR30386:SF26">
    <property type="entry name" value="TRANSPORT PROTEIN COMB"/>
    <property type="match status" value="1"/>
</dbReference>
<evidence type="ECO:0000256" key="6">
    <source>
        <dbReference type="ARBA" id="ARBA00022692"/>
    </source>
</evidence>